<dbReference type="GO" id="GO:0016787">
    <property type="term" value="F:hydrolase activity"/>
    <property type="evidence" value="ECO:0007669"/>
    <property type="project" value="UniProtKB-KW"/>
</dbReference>
<dbReference type="Proteomes" id="UP000265515">
    <property type="component" value="Unassembled WGS sequence"/>
</dbReference>
<keyword evidence="10" id="KW-1185">Reference proteome</keyword>
<dbReference type="AlphaFoldDB" id="A0A388M020"/>
<dbReference type="PANTHER" id="PTHR22930:SF85">
    <property type="entry name" value="GH03217P-RELATED"/>
    <property type="match status" value="1"/>
</dbReference>
<name>A0A388M020_CHABU</name>
<evidence type="ECO:0000256" key="2">
    <source>
        <dbReference type="ARBA" id="ARBA00004123"/>
    </source>
</evidence>
<evidence type="ECO:0000256" key="5">
    <source>
        <dbReference type="ARBA" id="ARBA00022723"/>
    </source>
</evidence>
<keyword evidence="5" id="KW-0479">Metal-binding</keyword>
<comment type="cofactor">
    <cofactor evidence="1">
        <name>a divalent metal cation</name>
        <dbReference type="ChEBI" id="CHEBI:60240"/>
    </cofactor>
</comment>
<reference evidence="9 10" key="1">
    <citation type="journal article" date="2018" name="Cell">
        <title>The Chara Genome: Secondary Complexity and Implications for Plant Terrestrialization.</title>
        <authorList>
            <person name="Nishiyama T."/>
            <person name="Sakayama H."/>
            <person name="Vries J.D."/>
            <person name="Buschmann H."/>
            <person name="Saint-Marcoux D."/>
            <person name="Ullrich K.K."/>
            <person name="Haas F.B."/>
            <person name="Vanderstraeten L."/>
            <person name="Becker D."/>
            <person name="Lang D."/>
            <person name="Vosolsobe S."/>
            <person name="Rombauts S."/>
            <person name="Wilhelmsson P.K.I."/>
            <person name="Janitza P."/>
            <person name="Kern R."/>
            <person name="Heyl A."/>
            <person name="Rumpler F."/>
            <person name="Villalobos L.I.A.C."/>
            <person name="Clay J.M."/>
            <person name="Skokan R."/>
            <person name="Toyoda A."/>
            <person name="Suzuki Y."/>
            <person name="Kagoshima H."/>
            <person name="Schijlen E."/>
            <person name="Tajeshwar N."/>
            <person name="Catarino B."/>
            <person name="Hetherington A.J."/>
            <person name="Saltykova A."/>
            <person name="Bonnot C."/>
            <person name="Breuninger H."/>
            <person name="Symeonidi A."/>
            <person name="Radhakrishnan G.V."/>
            <person name="Van Nieuwerburgh F."/>
            <person name="Deforce D."/>
            <person name="Chang C."/>
            <person name="Karol K.G."/>
            <person name="Hedrich R."/>
            <person name="Ulvskov P."/>
            <person name="Glockner G."/>
            <person name="Delwiche C.F."/>
            <person name="Petrasek J."/>
            <person name="Van de Peer Y."/>
            <person name="Friml J."/>
            <person name="Beilby M."/>
            <person name="Dolan L."/>
            <person name="Kohara Y."/>
            <person name="Sugano S."/>
            <person name="Fujiyama A."/>
            <person name="Delaux P.-M."/>
            <person name="Quint M."/>
            <person name="TheiBen G."/>
            <person name="Hagemann M."/>
            <person name="Harholt J."/>
            <person name="Dunand C."/>
            <person name="Zachgo S."/>
            <person name="Langdale J."/>
            <person name="Maumus F."/>
            <person name="Straeten D.V.D."/>
            <person name="Gould S.B."/>
            <person name="Rensing S.A."/>
        </authorList>
    </citation>
    <scope>NUCLEOTIDE SEQUENCE [LARGE SCALE GENOMIC DNA]</scope>
    <source>
        <strain evidence="9 10">S276</strain>
    </source>
</reference>
<comment type="similarity">
    <text evidence="3">Belongs to the HARBI1 family.</text>
</comment>
<evidence type="ECO:0000256" key="6">
    <source>
        <dbReference type="ARBA" id="ARBA00022801"/>
    </source>
</evidence>
<dbReference type="Pfam" id="PF13359">
    <property type="entry name" value="DDE_Tnp_4"/>
    <property type="match status" value="1"/>
</dbReference>
<organism evidence="9 10">
    <name type="scientific">Chara braunii</name>
    <name type="common">Braun's stonewort</name>
    <dbReference type="NCBI Taxonomy" id="69332"/>
    <lineage>
        <taxon>Eukaryota</taxon>
        <taxon>Viridiplantae</taxon>
        <taxon>Streptophyta</taxon>
        <taxon>Charophyceae</taxon>
        <taxon>Charales</taxon>
        <taxon>Characeae</taxon>
        <taxon>Chara</taxon>
    </lineage>
</organism>
<accession>A0A388M020</accession>
<evidence type="ECO:0000256" key="4">
    <source>
        <dbReference type="ARBA" id="ARBA00022722"/>
    </source>
</evidence>
<dbReference type="EMBL" id="BFEA01000635">
    <property type="protein sequence ID" value="GBG87842.1"/>
    <property type="molecule type" value="Genomic_DNA"/>
</dbReference>
<keyword evidence="4" id="KW-0540">Nuclease</keyword>
<dbReference type="GO" id="GO:0046872">
    <property type="term" value="F:metal ion binding"/>
    <property type="evidence" value="ECO:0007669"/>
    <property type="project" value="UniProtKB-KW"/>
</dbReference>
<evidence type="ECO:0000256" key="7">
    <source>
        <dbReference type="ARBA" id="ARBA00023242"/>
    </source>
</evidence>
<gene>
    <name evidence="9" type="ORF">CBR_g45998</name>
</gene>
<dbReference type="InterPro" id="IPR027806">
    <property type="entry name" value="HARBI1_dom"/>
</dbReference>
<dbReference type="PANTHER" id="PTHR22930">
    <property type="match status" value="1"/>
</dbReference>
<evidence type="ECO:0000256" key="3">
    <source>
        <dbReference type="ARBA" id="ARBA00006958"/>
    </source>
</evidence>
<comment type="caution">
    <text evidence="9">The sequence shown here is derived from an EMBL/GenBank/DDBJ whole genome shotgun (WGS) entry which is preliminary data.</text>
</comment>
<dbReference type="Gramene" id="GBG87842">
    <property type="protein sequence ID" value="GBG87842"/>
    <property type="gene ID" value="CBR_g45998"/>
</dbReference>
<dbReference type="OrthoDB" id="2668416at2759"/>
<dbReference type="InterPro" id="IPR045249">
    <property type="entry name" value="HARBI1-like"/>
</dbReference>
<dbReference type="GO" id="GO:0004518">
    <property type="term" value="F:nuclease activity"/>
    <property type="evidence" value="ECO:0007669"/>
    <property type="project" value="UniProtKB-KW"/>
</dbReference>
<proteinExistence type="inferred from homology"/>
<evidence type="ECO:0000313" key="9">
    <source>
        <dbReference type="EMBL" id="GBG87842.1"/>
    </source>
</evidence>
<dbReference type="GO" id="GO:0005634">
    <property type="term" value="C:nucleus"/>
    <property type="evidence" value="ECO:0007669"/>
    <property type="project" value="UniProtKB-SubCell"/>
</dbReference>
<feature type="domain" description="DDE Tnp4" evidence="8">
    <location>
        <begin position="325"/>
        <end position="488"/>
    </location>
</feature>
<evidence type="ECO:0000313" key="10">
    <source>
        <dbReference type="Proteomes" id="UP000265515"/>
    </source>
</evidence>
<evidence type="ECO:0000259" key="8">
    <source>
        <dbReference type="Pfam" id="PF13359"/>
    </source>
</evidence>
<sequence>MSAYDVPFGTLGTGRGEEQCGSARAVGFQIQNLLGVECGAVQPTELPCARKWTRACTALGRVRGQWTPPPVSFPRELFVAPCVEWTAIAVVHGGHPIFVRGGGRLCARRRELSQREKRRVVTALLAMSTHLQHTVALRRSPARRAGVREAIATHTMADSNSSATVWDAPFLMANAVVSGVLPRETPRWWIRRRTGGTWQDLIIDDDATDDYFHEKLRMTRGAFYDIVAACTPFLQRSLTHYRTPLMPEQLVAFALYRWASSETFDSATSSFGMGRSSGIKAVRGVTNAILSAYPDKIAMPTGRRLLQVTRAFAAKGFPNCFGCMECSHVYIDKPANAPAENYFDRKQQYFVIAQVVVDLDMRVLDVHVGYPGSVHDARVLINSSLYRRAEAGTLFLADAVDLPYGVRTRGYVLADNGYGPLPWLVVPYGGVVQPPDEAHFDTCHKSSRNVVERAFGILKGMCRLFLGHHKMNMENLPQQFTAVCILHNLLIETGIEFDERLLVDRDADGNERPIDLGMHEPAAPVSQDDATDDALALRDVLSFRMHPAMA</sequence>
<protein>
    <recommendedName>
        <fullName evidence="8">DDE Tnp4 domain-containing protein</fullName>
    </recommendedName>
</protein>
<keyword evidence="6" id="KW-0378">Hydrolase</keyword>
<evidence type="ECO:0000256" key="1">
    <source>
        <dbReference type="ARBA" id="ARBA00001968"/>
    </source>
</evidence>
<comment type="subcellular location">
    <subcellularLocation>
        <location evidence="2">Nucleus</location>
    </subcellularLocation>
</comment>
<keyword evidence="7" id="KW-0539">Nucleus</keyword>